<sequence>MLASATAALLSLPGTGGIEHEGFVVSQVGGVPEYHWLRIQGADPRTGSLAAAHLDASPSLAALMGGPGALEAVAGRLRAAPSEVIERLSYGANAGPGPGSSAGPARPAAAASACVLMQLLLRDLDSLGWGCLEELDQDAARLTLAHTDPAGRRHRLRLTLPPDYPASAPKAATDLPTPLAFAWRPPGSGGPCGGPGPAQGRGQRRAREEGPGREDGAGSGAGASSSLVGVFAAFKQAVLQLQPLWAALEAIDRRCRVIDPPPSVSAARRHLGPPTRRLVCPALDSCTSAGSQGAPGAAGGGGGGGGGGGATLQLRLNPADPLGPPAPGGAVFLGPPEAVAALREALFGRLHQWSRDRDPVDNLEALLGQPLPPPLGGGPQGAQGGAAPAGDAEDGADALGECAICGMYVLPTEDGEGEGGSEGGSGGGADGVGGGLVPDVVCPTPACSAPFHSACLAEWLRSLPDTRVSFAKLFGRCTLCGNPITVKA</sequence>
<comment type="caution">
    <text evidence="4">The sequence shown here is derived from an EMBL/GenBank/DDBJ whole genome shotgun (WGS) entry which is preliminary data.</text>
</comment>
<feature type="compositionally biased region" description="Basic and acidic residues" evidence="1">
    <location>
        <begin position="205"/>
        <end position="216"/>
    </location>
</feature>
<evidence type="ECO:0000256" key="1">
    <source>
        <dbReference type="SAM" id="MobiDB-lite"/>
    </source>
</evidence>
<dbReference type="PANTHER" id="PTHR13206">
    <property type="entry name" value="UBIQUITIN LIGASE PROTEIN PHF9 FANCONI ANEMIA GROUP L PROTEIN"/>
    <property type="match status" value="1"/>
</dbReference>
<dbReference type="Pfam" id="PF18890">
    <property type="entry name" value="FANCL_d2"/>
    <property type="match status" value="1"/>
</dbReference>
<dbReference type="InterPro" id="IPR026848">
    <property type="entry name" value="Fancl"/>
</dbReference>
<feature type="region of interest" description="Disordered" evidence="1">
    <location>
        <begin position="178"/>
        <end position="222"/>
    </location>
</feature>
<keyword evidence="5" id="KW-1185">Reference proteome</keyword>
<dbReference type="Gene3D" id="3.30.40.10">
    <property type="entry name" value="Zinc/RING finger domain, C3HC4 (zinc finger)"/>
    <property type="match status" value="1"/>
</dbReference>
<reference evidence="4" key="1">
    <citation type="journal article" date="2020" name="bioRxiv">
        <title>Comparative genomics of Chlamydomonas.</title>
        <authorList>
            <person name="Craig R.J."/>
            <person name="Hasan A.R."/>
            <person name="Ness R.W."/>
            <person name="Keightley P.D."/>
        </authorList>
    </citation>
    <scope>NUCLEOTIDE SEQUENCE</scope>
    <source>
        <strain evidence="4">CCAP 11/70</strain>
    </source>
</reference>
<dbReference type="InterPro" id="IPR013083">
    <property type="entry name" value="Znf_RING/FYVE/PHD"/>
</dbReference>
<dbReference type="InterPro" id="IPR043898">
    <property type="entry name" value="FANCL_d2"/>
</dbReference>
<evidence type="ECO:0000259" key="3">
    <source>
        <dbReference type="Pfam" id="PF18890"/>
    </source>
</evidence>
<name>A0A835Y7U2_9CHLO</name>
<dbReference type="PANTHER" id="PTHR13206:SF0">
    <property type="entry name" value="E3 UBIQUITIN-PROTEIN LIGASE FANCL"/>
    <property type="match status" value="1"/>
</dbReference>
<organism evidence="4 5">
    <name type="scientific">Edaphochlamys debaryana</name>
    <dbReference type="NCBI Taxonomy" id="47281"/>
    <lineage>
        <taxon>Eukaryota</taxon>
        <taxon>Viridiplantae</taxon>
        <taxon>Chlorophyta</taxon>
        <taxon>core chlorophytes</taxon>
        <taxon>Chlorophyceae</taxon>
        <taxon>CS clade</taxon>
        <taxon>Chlamydomonadales</taxon>
        <taxon>Chlamydomonadales incertae sedis</taxon>
        <taxon>Edaphochlamys</taxon>
    </lineage>
</organism>
<feature type="domain" description="FANCL UBC-like" evidence="3">
    <location>
        <begin position="120"/>
        <end position="185"/>
    </location>
</feature>
<dbReference type="EMBL" id="JAEHOE010000013">
    <property type="protein sequence ID" value="KAG2497673.1"/>
    <property type="molecule type" value="Genomic_DNA"/>
</dbReference>
<proteinExistence type="predicted"/>
<dbReference type="OrthoDB" id="10263265at2759"/>
<evidence type="ECO:0000259" key="2">
    <source>
        <dbReference type="Pfam" id="PF11793"/>
    </source>
</evidence>
<feature type="domain" description="FANCL C-terminal" evidence="2">
    <location>
        <begin position="402"/>
        <end position="487"/>
    </location>
</feature>
<dbReference type="Proteomes" id="UP000612055">
    <property type="component" value="Unassembled WGS sequence"/>
</dbReference>
<dbReference type="GO" id="GO:0006513">
    <property type="term" value="P:protein monoubiquitination"/>
    <property type="evidence" value="ECO:0007669"/>
    <property type="project" value="TreeGrafter"/>
</dbReference>
<dbReference type="CDD" id="cd23831">
    <property type="entry name" value="DRWD-N_FANCL"/>
    <property type="match status" value="1"/>
</dbReference>
<dbReference type="Gene3D" id="3.10.110.20">
    <property type="entry name" value="RWD domain-like"/>
    <property type="match status" value="1"/>
</dbReference>
<gene>
    <name evidence="4" type="ORF">HYH03_004411</name>
</gene>
<dbReference type="GO" id="GO:0036297">
    <property type="term" value="P:interstrand cross-link repair"/>
    <property type="evidence" value="ECO:0007669"/>
    <property type="project" value="InterPro"/>
</dbReference>
<evidence type="ECO:0000313" key="4">
    <source>
        <dbReference type="EMBL" id="KAG2497673.1"/>
    </source>
</evidence>
<dbReference type="Gene3D" id="3.10.110.10">
    <property type="entry name" value="Ubiquitin Conjugating Enzyme"/>
    <property type="match status" value="1"/>
</dbReference>
<feature type="compositionally biased region" description="Gly residues" evidence="1">
    <location>
        <begin position="187"/>
        <end position="199"/>
    </location>
</feature>
<accession>A0A835Y7U2</accession>
<feature type="compositionally biased region" description="Gly residues" evidence="1">
    <location>
        <begin position="296"/>
        <end position="310"/>
    </location>
</feature>
<dbReference type="GO" id="GO:0061630">
    <property type="term" value="F:ubiquitin protein ligase activity"/>
    <property type="evidence" value="ECO:0007669"/>
    <property type="project" value="TreeGrafter"/>
</dbReference>
<dbReference type="AlphaFoldDB" id="A0A835Y7U2"/>
<dbReference type="InterPro" id="IPR026850">
    <property type="entry name" value="FANCL_C"/>
</dbReference>
<dbReference type="Pfam" id="PF11793">
    <property type="entry name" value="FANCL_C"/>
    <property type="match status" value="1"/>
</dbReference>
<feature type="region of interest" description="Disordered" evidence="1">
    <location>
        <begin position="289"/>
        <end position="330"/>
    </location>
</feature>
<dbReference type="SMART" id="SM01197">
    <property type="entry name" value="FANCL_C"/>
    <property type="match status" value="1"/>
</dbReference>
<protein>
    <submittedName>
        <fullName evidence="4">Uncharacterized protein</fullName>
    </submittedName>
</protein>
<dbReference type="GO" id="GO:0043240">
    <property type="term" value="C:Fanconi anaemia nuclear complex"/>
    <property type="evidence" value="ECO:0007669"/>
    <property type="project" value="InterPro"/>
</dbReference>
<evidence type="ECO:0000313" key="5">
    <source>
        <dbReference type="Proteomes" id="UP000612055"/>
    </source>
</evidence>
<dbReference type="InterPro" id="IPR043003">
    <property type="entry name" value="FANCL_d3_sf"/>
</dbReference>
<dbReference type="InterPro" id="IPR016135">
    <property type="entry name" value="UBQ-conjugating_enzyme/RWD"/>
</dbReference>
<feature type="region of interest" description="Disordered" evidence="1">
    <location>
        <begin position="367"/>
        <end position="393"/>
    </location>
</feature>